<dbReference type="Proteomes" id="UP000011081">
    <property type="component" value="Unassembled WGS sequence"/>
</dbReference>
<accession>L2GTI3</accession>
<organism evidence="1 2">
    <name type="scientific">Vavraia culicis (isolate floridensis)</name>
    <name type="common">Microsporidian parasite</name>
    <dbReference type="NCBI Taxonomy" id="948595"/>
    <lineage>
        <taxon>Eukaryota</taxon>
        <taxon>Fungi</taxon>
        <taxon>Fungi incertae sedis</taxon>
        <taxon>Microsporidia</taxon>
        <taxon>Pleistophoridae</taxon>
        <taxon>Vavraia</taxon>
    </lineage>
</organism>
<protein>
    <submittedName>
        <fullName evidence="1">Uncharacterized protein</fullName>
    </submittedName>
</protein>
<proteinExistence type="predicted"/>
<evidence type="ECO:0000313" key="1">
    <source>
        <dbReference type="EMBL" id="ELA46971.1"/>
    </source>
</evidence>
<dbReference type="RefSeq" id="XP_008074522.1">
    <property type="nucleotide sequence ID" value="XM_008076331.1"/>
</dbReference>
<evidence type="ECO:0000313" key="2">
    <source>
        <dbReference type="Proteomes" id="UP000011081"/>
    </source>
</evidence>
<dbReference type="GeneID" id="19879380"/>
<keyword evidence="2" id="KW-1185">Reference proteome</keyword>
<dbReference type="EMBL" id="GL877427">
    <property type="protein sequence ID" value="ELA46971.1"/>
    <property type="molecule type" value="Genomic_DNA"/>
</dbReference>
<dbReference type="HOGENOM" id="CLU_2160315_0_0_1"/>
<dbReference type="AlphaFoldDB" id="L2GTI3"/>
<gene>
    <name evidence="1" type="ORF">VCUG_01502</name>
</gene>
<dbReference type="VEuPathDB" id="MicrosporidiaDB:VCUG_01502"/>
<reference evidence="2" key="1">
    <citation type="submission" date="2011-03" db="EMBL/GenBank/DDBJ databases">
        <title>The genome sequence of Vavraia culicis strain floridensis.</title>
        <authorList>
            <consortium name="The Broad Institute Genome Sequencing Platform"/>
            <person name="Cuomo C."/>
            <person name="Becnel J."/>
            <person name="Sanscrainte N."/>
            <person name="Young S.K."/>
            <person name="Zeng Q."/>
            <person name="Gargeya S."/>
            <person name="Fitzgerald M."/>
            <person name="Haas B."/>
            <person name="Abouelleil A."/>
            <person name="Alvarado L."/>
            <person name="Arachchi H.M."/>
            <person name="Berlin A."/>
            <person name="Chapman S.B."/>
            <person name="Gearin G."/>
            <person name="Goldberg J."/>
            <person name="Griggs A."/>
            <person name="Gujja S."/>
            <person name="Hansen M."/>
            <person name="Heiman D."/>
            <person name="Howarth C."/>
            <person name="Larimer J."/>
            <person name="Lui A."/>
            <person name="MacDonald P.J.P."/>
            <person name="McCowen C."/>
            <person name="Montmayeur A."/>
            <person name="Murphy C."/>
            <person name="Neiman D."/>
            <person name="Pearson M."/>
            <person name="Priest M."/>
            <person name="Roberts A."/>
            <person name="Saif S."/>
            <person name="Shea T."/>
            <person name="Sisk P."/>
            <person name="Stolte C."/>
            <person name="Sykes S."/>
            <person name="Wortman J."/>
            <person name="Nusbaum C."/>
            <person name="Birren B."/>
        </authorList>
    </citation>
    <scope>NUCLEOTIDE SEQUENCE [LARGE SCALE GENOMIC DNA]</scope>
    <source>
        <strain evidence="2">floridensis</strain>
    </source>
</reference>
<sequence>MFVRNAFAQVSQRQHVCVICYAIIIKNLDIPIYPQIYSAKSNSSAFVSCNMLVDMLTSDWELRGNDLQILCMLDPCADEEMTCTTDNKHSVPEEITTSKRLRAVHLRSNST</sequence>
<name>L2GTI3_VAVCU</name>
<dbReference type="InParanoid" id="L2GTI3"/>